<feature type="region of interest" description="Disordered" evidence="1">
    <location>
        <begin position="63"/>
        <end position="102"/>
    </location>
</feature>
<name>A0A1F7J5U4_9BACT</name>
<comment type="caution">
    <text evidence="2">The sequence shown here is derived from an EMBL/GenBank/DDBJ whole genome shotgun (WGS) entry which is preliminary data.</text>
</comment>
<gene>
    <name evidence="2" type="ORF">A3B50_01685</name>
</gene>
<evidence type="ECO:0000313" key="3">
    <source>
        <dbReference type="Proteomes" id="UP000178558"/>
    </source>
</evidence>
<evidence type="ECO:0000256" key="1">
    <source>
        <dbReference type="SAM" id="MobiDB-lite"/>
    </source>
</evidence>
<dbReference type="EMBL" id="MGAQ01000010">
    <property type="protein sequence ID" value="OGK50966.1"/>
    <property type="molecule type" value="Genomic_DNA"/>
</dbReference>
<accession>A0A1F7J5U4</accession>
<sequence>MANESERGTRINLRSLTSGEVKGPKLTRTSRRRSSMSPGRGEYYISPEDLKKCAGELPNITYDDRELASEGTTSEPARTTMRPIFIGPAGPQPRPLIPANPPQRLEPYWTDVDHGMMLKDPLAPRLVDVDHGMIRVDPRAPMTPPYHG</sequence>
<proteinExistence type="predicted"/>
<feature type="compositionally biased region" description="Pro residues" evidence="1">
    <location>
        <begin position="90"/>
        <end position="101"/>
    </location>
</feature>
<feature type="region of interest" description="Disordered" evidence="1">
    <location>
        <begin position="1"/>
        <end position="43"/>
    </location>
</feature>
<dbReference type="AlphaFoldDB" id="A0A1F7J5U4"/>
<dbReference type="Proteomes" id="UP000178558">
    <property type="component" value="Unassembled WGS sequence"/>
</dbReference>
<reference evidence="2 3" key="1">
    <citation type="journal article" date="2016" name="Nat. Commun.">
        <title>Thousands of microbial genomes shed light on interconnected biogeochemical processes in an aquifer system.</title>
        <authorList>
            <person name="Anantharaman K."/>
            <person name="Brown C.T."/>
            <person name="Hug L.A."/>
            <person name="Sharon I."/>
            <person name="Castelle C.J."/>
            <person name="Probst A.J."/>
            <person name="Thomas B.C."/>
            <person name="Singh A."/>
            <person name="Wilkins M.J."/>
            <person name="Karaoz U."/>
            <person name="Brodie E.L."/>
            <person name="Williams K.H."/>
            <person name="Hubbard S.S."/>
            <person name="Banfield J.F."/>
        </authorList>
    </citation>
    <scope>NUCLEOTIDE SEQUENCE [LARGE SCALE GENOMIC DNA]</scope>
</reference>
<protein>
    <submittedName>
        <fullName evidence="2">Uncharacterized protein</fullName>
    </submittedName>
</protein>
<evidence type="ECO:0000313" key="2">
    <source>
        <dbReference type="EMBL" id="OGK50966.1"/>
    </source>
</evidence>
<organism evidence="2 3">
    <name type="scientific">Candidatus Roizmanbacteria bacterium RIFCSPLOWO2_01_FULL_40_42</name>
    <dbReference type="NCBI Taxonomy" id="1802066"/>
    <lineage>
        <taxon>Bacteria</taxon>
        <taxon>Candidatus Roizmaniibacteriota</taxon>
    </lineage>
</organism>